<feature type="transmembrane region" description="Helical" evidence="6">
    <location>
        <begin position="400"/>
        <end position="421"/>
    </location>
</feature>
<evidence type="ECO:0000256" key="4">
    <source>
        <dbReference type="ARBA" id="ARBA00022989"/>
    </source>
</evidence>
<dbReference type="PIRSF" id="PIRSF002808">
    <property type="entry name" value="Hexose_phosphate_transp"/>
    <property type="match status" value="1"/>
</dbReference>
<feature type="domain" description="Major facilitator superfamily (MFS) profile" evidence="7">
    <location>
        <begin position="17"/>
        <end position="426"/>
    </location>
</feature>
<feature type="transmembrane region" description="Helical" evidence="6">
    <location>
        <begin position="12"/>
        <end position="30"/>
    </location>
</feature>
<evidence type="ECO:0000256" key="2">
    <source>
        <dbReference type="ARBA" id="ARBA00022475"/>
    </source>
</evidence>
<evidence type="ECO:0000313" key="8">
    <source>
        <dbReference type="EMBL" id="RAK60723.1"/>
    </source>
</evidence>
<evidence type="ECO:0000256" key="3">
    <source>
        <dbReference type="ARBA" id="ARBA00022692"/>
    </source>
</evidence>
<dbReference type="InterPro" id="IPR050382">
    <property type="entry name" value="MFS_Na/Anion_cotransporter"/>
</dbReference>
<feature type="transmembrane region" description="Helical" evidence="6">
    <location>
        <begin position="148"/>
        <end position="170"/>
    </location>
</feature>
<evidence type="ECO:0000259" key="7">
    <source>
        <dbReference type="PROSITE" id="PS50850"/>
    </source>
</evidence>
<dbReference type="Gene3D" id="1.20.1250.20">
    <property type="entry name" value="MFS general substrate transporter like domains"/>
    <property type="match status" value="2"/>
</dbReference>
<evidence type="ECO:0000256" key="5">
    <source>
        <dbReference type="ARBA" id="ARBA00023136"/>
    </source>
</evidence>
<keyword evidence="4 6" id="KW-1133">Transmembrane helix</keyword>
<feature type="transmembrane region" description="Helical" evidence="6">
    <location>
        <begin position="310"/>
        <end position="330"/>
    </location>
</feature>
<proteinExistence type="predicted"/>
<keyword evidence="3 6" id="KW-0812">Transmembrane</keyword>
<dbReference type="OrthoDB" id="7400989at2"/>
<name>A0A328B0M5_9CAUL</name>
<gene>
    <name evidence="8" type="ORF">DJ021_13350</name>
</gene>
<comment type="caution">
    <text evidence="8">The sequence shown here is derived from an EMBL/GenBank/DDBJ whole genome shotgun (WGS) entry which is preliminary data.</text>
</comment>
<accession>A0A328B0M5</accession>
<evidence type="ECO:0000313" key="9">
    <source>
        <dbReference type="Proteomes" id="UP000249842"/>
    </source>
</evidence>
<organism evidence="8 9">
    <name type="scientific">Phenylobacterium hankyongense</name>
    <dbReference type="NCBI Taxonomy" id="1813876"/>
    <lineage>
        <taxon>Bacteria</taxon>
        <taxon>Pseudomonadati</taxon>
        <taxon>Pseudomonadota</taxon>
        <taxon>Alphaproteobacteria</taxon>
        <taxon>Caulobacterales</taxon>
        <taxon>Caulobacteraceae</taxon>
        <taxon>Phenylobacterium</taxon>
    </lineage>
</organism>
<dbReference type="EMBL" id="QFYP01000001">
    <property type="protein sequence ID" value="RAK60723.1"/>
    <property type="molecule type" value="Genomic_DNA"/>
</dbReference>
<reference evidence="9" key="1">
    <citation type="submission" date="2018-05" db="EMBL/GenBank/DDBJ databases">
        <authorList>
            <person name="Li X."/>
        </authorList>
    </citation>
    <scope>NUCLEOTIDE SEQUENCE [LARGE SCALE GENOMIC DNA]</scope>
    <source>
        <strain evidence="9">HKS-05</strain>
    </source>
</reference>
<keyword evidence="9" id="KW-1185">Reference proteome</keyword>
<keyword evidence="5 6" id="KW-0472">Membrane</keyword>
<feature type="transmembrane region" description="Helical" evidence="6">
    <location>
        <begin position="372"/>
        <end position="394"/>
    </location>
</feature>
<dbReference type="GO" id="GO:0022857">
    <property type="term" value="F:transmembrane transporter activity"/>
    <property type="evidence" value="ECO:0007669"/>
    <property type="project" value="InterPro"/>
</dbReference>
<protein>
    <submittedName>
        <fullName evidence="8">MFS transporter</fullName>
    </submittedName>
</protein>
<dbReference type="InterPro" id="IPR020846">
    <property type="entry name" value="MFS_dom"/>
</dbReference>
<keyword evidence="2" id="KW-1003">Cell membrane</keyword>
<feature type="transmembrane region" description="Helical" evidence="6">
    <location>
        <begin position="278"/>
        <end position="298"/>
    </location>
</feature>
<dbReference type="PROSITE" id="PS50850">
    <property type="entry name" value="MFS"/>
    <property type="match status" value="1"/>
</dbReference>
<dbReference type="GO" id="GO:0005886">
    <property type="term" value="C:plasma membrane"/>
    <property type="evidence" value="ECO:0007669"/>
    <property type="project" value="UniProtKB-SubCell"/>
</dbReference>
<feature type="transmembrane region" description="Helical" evidence="6">
    <location>
        <begin position="79"/>
        <end position="99"/>
    </location>
</feature>
<dbReference type="InterPro" id="IPR011701">
    <property type="entry name" value="MFS"/>
</dbReference>
<feature type="transmembrane region" description="Helical" evidence="6">
    <location>
        <begin position="50"/>
        <end position="67"/>
    </location>
</feature>
<feature type="transmembrane region" description="Helical" evidence="6">
    <location>
        <begin position="176"/>
        <end position="195"/>
    </location>
</feature>
<dbReference type="AlphaFoldDB" id="A0A328B0M5"/>
<feature type="transmembrane region" description="Helical" evidence="6">
    <location>
        <begin position="241"/>
        <end position="266"/>
    </location>
</feature>
<dbReference type="Proteomes" id="UP000249842">
    <property type="component" value="Unassembled WGS sequence"/>
</dbReference>
<sequence>MTQTAEAGRRSRVRWLMIALTLGVASVSYLDRANISIAAVYLRQDLGLSDVQLGMVFSAFVLGYAFTQPLAGRLADRFGAYKMTAVGILWWSALTAMTAMIPSAFAGAFVLLLAVRFILGVGEAVIFPASNRLVANWMPAQERGLANGLIFAGVGLGAGVAPPLITTIMLNHGWRWAFWISAAIGLLAFVVWVLLARDRPEKHPRVNAAELAHITAGRPADHAVGAAQPLAWRTIVASRHVALLTLSYFCFGYVAYIFFSWFFIYLSKVRGLDLKSSGLYGTLPFIAMAVASPLGGWVSDKLAIRYGQRLGRCVLAALGMGLSAVFVALATQVADARLAAVVLAGGSGALYLAQSAYWTLSADLGKSSAASVAGVMNMGCQIGGAVVASLTPVIAGRFGWSSSLLFAAGVSMVGAVAWLFIDPAATLAHLPLRARRAAVA</sequence>
<dbReference type="CDD" id="cd17319">
    <property type="entry name" value="MFS_ExuT_GudP_like"/>
    <property type="match status" value="1"/>
</dbReference>
<feature type="transmembrane region" description="Helical" evidence="6">
    <location>
        <begin position="105"/>
        <end position="127"/>
    </location>
</feature>
<dbReference type="PANTHER" id="PTHR11662">
    <property type="entry name" value="SOLUTE CARRIER FAMILY 17"/>
    <property type="match status" value="1"/>
</dbReference>
<evidence type="ECO:0000256" key="6">
    <source>
        <dbReference type="SAM" id="Phobius"/>
    </source>
</evidence>
<evidence type="ECO:0000256" key="1">
    <source>
        <dbReference type="ARBA" id="ARBA00004651"/>
    </source>
</evidence>
<comment type="subcellular location">
    <subcellularLocation>
        <location evidence="1">Cell membrane</location>
        <topology evidence="1">Multi-pass membrane protein</topology>
    </subcellularLocation>
</comment>
<dbReference type="InterPro" id="IPR000849">
    <property type="entry name" value="Sugar_P_transporter"/>
</dbReference>
<dbReference type="SUPFAM" id="SSF103473">
    <property type="entry name" value="MFS general substrate transporter"/>
    <property type="match status" value="1"/>
</dbReference>
<dbReference type="Pfam" id="PF07690">
    <property type="entry name" value="MFS_1"/>
    <property type="match status" value="1"/>
</dbReference>
<feature type="transmembrane region" description="Helical" evidence="6">
    <location>
        <begin position="336"/>
        <end position="360"/>
    </location>
</feature>
<dbReference type="InterPro" id="IPR036259">
    <property type="entry name" value="MFS_trans_sf"/>
</dbReference>
<dbReference type="RefSeq" id="WP_111458015.1">
    <property type="nucleotide sequence ID" value="NZ_QFYP01000001.1"/>
</dbReference>
<dbReference type="PANTHER" id="PTHR11662:SF399">
    <property type="entry name" value="FI19708P1-RELATED"/>
    <property type="match status" value="1"/>
</dbReference>